<evidence type="ECO:0000313" key="1">
    <source>
        <dbReference type="EMBL" id="JAE34895.1"/>
    </source>
</evidence>
<name>A0A0A9HCH9_ARUDO</name>
<accession>A0A0A9HCH9</accession>
<reference evidence="1" key="1">
    <citation type="submission" date="2014-09" db="EMBL/GenBank/DDBJ databases">
        <authorList>
            <person name="Magalhaes I.L.F."/>
            <person name="Oliveira U."/>
            <person name="Santos F.R."/>
            <person name="Vidigal T.H.D.A."/>
            <person name="Brescovit A.D."/>
            <person name="Santos A.J."/>
        </authorList>
    </citation>
    <scope>NUCLEOTIDE SEQUENCE</scope>
    <source>
        <tissue evidence="1">Shoot tissue taken approximately 20 cm above the soil surface</tissue>
    </source>
</reference>
<organism evidence="1">
    <name type="scientific">Arundo donax</name>
    <name type="common">Giant reed</name>
    <name type="synonym">Donax arundinaceus</name>
    <dbReference type="NCBI Taxonomy" id="35708"/>
    <lineage>
        <taxon>Eukaryota</taxon>
        <taxon>Viridiplantae</taxon>
        <taxon>Streptophyta</taxon>
        <taxon>Embryophyta</taxon>
        <taxon>Tracheophyta</taxon>
        <taxon>Spermatophyta</taxon>
        <taxon>Magnoliopsida</taxon>
        <taxon>Liliopsida</taxon>
        <taxon>Poales</taxon>
        <taxon>Poaceae</taxon>
        <taxon>PACMAD clade</taxon>
        <taxon>Arundinoideae</taxon>
        <taxon>Arundineae</taxon>
        <taxon>Arundo</taxon>
    </lineage>
</organism>
<sequence length="13" mass="1578">MMQLKLQSNRSEI</sequence>
<protein>
    <submittedName>
        <fullName evidence="1">Uncharacterized protein</fullName>
    </submittedName>
</protein>
<reference evidence="1" key="2">
    <citation type="journal article" date="2015" name="Data Brief">
        <title>Shoot transcriptome of the giant reed, Arundo donax.</title>
        <authorList>
            <person name="Barrero R.A."/>
            <person name="Guerrero F.D."/>
            <person name="Moolhuijzen P."/>
            <person name="Goolsby J.A."/>
            <person name="Tidwell J."/>
            <person name="Bellgard S.E."/>
            <person name="Bellgard M.I."/>
        </authorList>
    </citation>
    <scope>NUCLEOTIDE SEQUENCE</scope>
    <source>
        <tissue evidence="1">Shoot tissue taken approximately 20 cm above the soil surface</tissue>
    </source>
</reference>
<proteinExistence type="predicted"/>
<dbReference type="EMBL" id="GBRH01163001">
    <property type="protein sequence ID" value="JAE34895.1"/>
    <property type="molecule type" value="Transcribed_RNA"/>
</dbReference>